<reference evidence="2" key="1">
    <citation type="journal article" date="2019" name="Int. J. Syst. Evol. Microbiol.">
        <title>The Global Catalogue of Microorganisms (GCM) 10K type strain sequencing project: providing services to taxonomists for standard genome sequencing and annotation.</title>
        <authorList>
            <consortium name="The Broad Institute Genomics Platform"/>
            <consortium name="The Broad Institute Genome Sequencing Center for Infectious Disease"/>
            <person name="Wu L."/>
            <person name="Ma J."/>
        </authorList>
    </citation>
    <scope>NUCLEOTIDE SEQUENCE [LARGE SCALE GENOMIC DNA]</scope>
    <source>
        <strain evidence="2">CGMCC 1.10131</strain>
    </source>
</reference>
<keyword evidence="1" id="KW-0238">DNA-binding</keyword>
<sequence>MARHRFIAGAVCPACGEHDSIRLIVETASNSSEENEFIECVSCDYRAERPKQQQASPEQDIIGLFKP</sequence>
<gene>
    <name evidence="1" type="ORF">GCM10007414_33580</name>
</gene>
<dbReference type="RefSeq" id="WP_055733911.1">
    <property type="nucleotide sequence ID" value="NZ_BMDY01000024.1"/>
</dbReference>
<dbReference type="InterPro" id="IPR012658">
    <property type="entry name" value="YheV"/>
</dbReference>
<keyword evidence="2" id="KW-1185">Reference proteome</keyword>
<dbReference type="Proteomes" id="UP000651977">
    <property type="component" value="Unassembled WGS sequence"/>
</dbReference>
<evidence type="ECO:0000313" key="1">
    <source>
        <dbReference type="EMBL" id="GGB17457.1"/>
    </source>
</evidence>
<protein>
    <submittedName>
        <fullName evidence="1">DNA-binding protein</fullName>
    </submittedName>
</protein>
<dbReference type="GO" id="GO:0003677">
    <property type="term" value="F:DNA binding"/>
    <property type="evidence" value="ECO:0007669"/>
    <property type="project" value="UniProtKB-KW"/>
</dbReference>
<dbReference type="SUPFAM" id="SSF57783">
    <property type="entry name" value="Zinc beta-ribbon"/>
    <property type="match status" value="1"/>
</dbReference>
<accession>A0ABQ1I5L1</accession>
<organism evidence="1 2">
    <name type="scientific">Agarivorans gilvus</name>
    <dbReference type="NCBI Taxonomy" id="680279"/>
    <lineage>
        <taxon>Bacteria</taxon>
        <taxon>Pseudomonadati</taxon>
        <taxon>Pseudomonadota</taxon>
        <taxon>Gammaproteobacteria</taxon>
        <taxon>Alteromonadales</taxon>
        <taxon>Alteromonadaceae</taxon>
        <taxon>Agarivorans</taxon>
    </lineage>
</organism>
<dbReference type="NCBIfam" id="TIGR02443">
    <property type="entry name" value="YheV family putative zinc ribbon protein"/>
    <property type="match status" value="1"/>
</dbReference>
<dbReference type="Pfam" id="PF09526">
    <property type="entry name" value="DUF2387"/>
    <property type="match status" value="1"/>
</dbReference>
<comment type="caution">
    <text evidence="1">The sequence shown here is derived from an EMBL/GenBank/DDBJ whole genome shotgun (WGS) entry which is preliminary data.</text>
</comment>
<evidence type="ECO:0000313" key="2">
    <source>
        <dbReference type="Proteomes" id="UP000651977"/>
    </source>
</evidence>
<dbReference type="EMBL" id="BMDY01000024">
    <property type="protein sequence ID" value="GGB17457.1"/>
    <property type="molecule type" value="Genomic_DNA"/>
</dbReference>
<proteinExistence type="predicted"/>
<name>A0ABQ1I5L1_9ALTE</name>